<name>A0A0M3HUW4_ASCLU</name>
<feature type="compositionally biased region" description="Basic and acidic residues" evidence="1">
    <location>
        <begin position="255"/>
        <end position="302"/>
    </location>
</feature>
<dbReference type="WBParaSite" id="ALUE_0000664601-mRNA-1">
    <property type="protein sequence ID" value="ALUE_0000664601-mRNA-1"/>
    <property type="gene ID" value="ALUE_0000664601"/>
</dbReference>
<proteinExistence type="predicted"/>
<dbReference type="Proteomes" id="UP000036681">
    <property type="component" value="Unplaced"/>
</dbReference>
<evidence type="ECO:0000313" key="3">
    <source>
        <dbReference type="WBParaSite" id="ALUE_0000664601-mRNA-1"/>
    </source>
</evidence>
<feature type="region of interest" description="Disordered" evidence="1">
    <location>
        <begin position="1"/>
        <end position="102"/>
    </location>
</feature>
<feature type="region of interest" description="Disordered" evidence="1">
    <location>
        <begin position="136"/>
        <end position="180"/>
    </location>
</feature>
<dbReference type="AlphaFoldDB" id="A0A0M3HUW4"/>
<evidence type="ECO:0000313" key="2">
    <source>
        <dbReference type="Proteomes" id="UP000036681"/>
    </source>
</evidence>
<organism evidence="2 3">
    <name type="scientific">Ascaris lumbricoides</name>
    <name type="common">Giant roundworm</name>
    <dbReference type="NCBI Taxonomy" id="6252"/>
    <lineage>
        <taxon>Eukaryota</taxon>
        <taxon>Metazoa</taxon>
        <taxon>Ecdysozoa</taxon>
        <taxon>Nematoda</taxon>
        <taxon>Chromadorea</taxon>
        <taxon>Rhabditida</taxon>
        <taxon>Spirurina</taxon>
        <taxon>Ascaridomorpha</taxon>
        <taxon>Ascaridoidea</taxon>
        <taxon>Ascarididae</taxon>
        <taxon>Ascaris</taxon>
    </lineage>
</organism>
<feature type="compositionally biased region" description="Polar residues" evidence="1">
    <location>
        <begin position="139"/>
        <end position="152"/>
    </location>
</feature>
<evidence type="ECO:0000256" key="1">
    <source>
        <dbReference type="SAM" id="MobiDB-lite"/>
    </source>
</evidence>
<keyword evidence="2" id="KW-1185">Reference proteome</keyword>
<accession>A0A0M3HUW4</accession>
<feature type="region of interest" description="Disordered" evidence="1">
    <location>
        <begin position="226"/>
        <end position="302"/>
    </location>
</feature>
<sequence>MARKGKGRNRIANESTSSAGGNEDRGRNVLGRNDTTERSYGAHLVASGTLKIQKAEEDEENNQDVKSNETSAPEICGEDCTTSFPTPLNITTKPGAEENATRDSVEYQKDGVPQVITHQREAEKLITDHKSGSYEKKLNSIQRSTTKGCSSEHSSDGKLRPGISKTNAERTSEPTSGNIYRRNLRDNNLTAKTLDDIRKNASRGKGYILLALQPNGPNFVEFPSEARSSRQRFAEERSNDERRAVNTQARSSRQRFAEERSNDERRAPSTKNKEHDRASHRSNDENADENSKQHDAFKVEGY</sequence>
<protein>
    <submittedName>
        <fullName evidence="3">Uncharacterized protein</fullName>
    </submittedName>
</protein>
<feature type="compositionally biased region" description="Basic and acidic residues" evidence="1">
    <location>
        <begin position="232"/>
        <end position="244"/>
    </location>
</feature>
<feature type="compositionally biased region" description="Polar residues" evidence="1">
    <location>
        <begin position="80"/>
        <end position="92"/>
    </location>
</feature>
<reference evidence="3" key="1">
    <citation type="submission" date="2017-02" db="UniProtKB">
        <authorList>
            <consortium name="WormBaseParasite"/>
        </authorList>
    </citation>
    <scope>IDENTIFICATION</scope>
</reference>